<keyword evidence="1" id="KW-1133">Transmembrane helix</keyword>
<accession>A0A836LYI7</accession>
<dbReference type="Proteomes" id="UP000027309">
    <property type="component" value="Unassembled WGS sequence"/>
</dbReference>
<protein>
    <submittedName>
        <fullName evidence="2">Putative membrane protein</fullName>
    </submittedName>
</protein>
<evidence type="ECO:0000313" key="2">
    <source>
        <dbReference type="EMBL" id="KCY00495.1"/>
    </source>
</evidence>
<evidence type="ECO:0000256" key="1">
    <source>
        <dbReference type="SAM" id="Phobius"/>
    </source>
</evidence>
<comment type="caution">
    <text evidence="2">The sequence shown here is derived from an EMBL/GenBank/DDBJ whole genome shotgun (WGS) entry which is preliminary data.</text>
</comment>
<gene>
    <name evidence="2" type="ORF">J572_2962</name>
</gene>
<keyword evidence="1" id="KW-0812">Transmembrane</keyword>
<reference evidence="2 3" key="1">
    <citation type="submission" date="2014-04" db="EMBL/GenBank/DDBJ databases">
        <title>Comparative genomics and transcriptomics to identify genetic mechanisms underlying the emergence of carbapenem resistant Acinetobacter baumannii (CRAb).</title>
        <authorList>
            <person name="Harris A.D."/>
            <person name="Johnson K.J."/>
            <person name="George J."/>
            <person name="Nadendla S."/>
            <person name="Daugherty S.C."/>
            <person name="Parankush S."/>
            <person name="Sadzewicz L."/>
            <person name="Tallon L."/>
            <person name="Sengamalay N."/>
            <person name="Hazen T.H."/>
            <person name="Rasko D.A."/>
        </authorList>
    </citation>
    <scope>NUCLEOTIDE SEQUENCE [LARGE SCALE GENOMIC DNA]</scope>
    <source>
        <strain evidence="2 3">1499986</strain>
    </source>
</reference>
<proteinExistence type="predicted"/>
<feature type="transmembrane region" description="Helical" evidence="1">
    <location>
        <begin position="7"/>
        <end position="25"/>
    </location>
</feature>
<sequence>MHNYFSSFALIFAVVLIVSIGLKLFGIDVMWKDITAIMIIFSGGFVGLFVHSKFIVRKSKY</sequence>
<feature type="transmembrane region" description="Helical" evidence="1">
    <location>
        <begin position="37"/>
        <end position="56"/>
    </location>
</feature>
<dbReference type="EMBL" id="JMOA01000043">
    <property type="protein sequence ID" value="KCY00495.1"/>
    <property type="molecule type" value="Genomic_DNA"/>
</dbReference>
<evidence type="ECO:0000313" key="3">
    <source>
        <dbReference type="Proteomes" id="UP000027309"/>
    </source>
</evidence>
<name>A0A836LYI7_ACIBA</name>
<dbReference type="AlphaFoldDB" id="A0A836LYI7"/>
<keyword evidence="1" id="KW-0472">Membrane</keyword>
<organism evidence="2 3">
    <name type="scientific">Acinetobacter baumannii 1499986</name>
    <dbReference type="NCBI Taxonomy" id="1310673"/>
    <lineage>
        <taxon>Bacteria</taxon>
        <taxon>Pseudomonadati</taxon>
        <taxon>Pseudomonadota</taxon>
        <taxon>Gammaproteobacteria</taxon>
        <taxon>Moraxellales</taxon>
        <taxon>Moraxellaceae</taxon>
        <taxon>Acinetobacter</taxon>
        <taxon>Acinetobacter calcoaceticus/baumannii complex</taxon>
    </lineage>
</organism>